<feature type="region of interest" description="Disordered" evidence="1">
    <location>
        <begin position="85"/>
        <end position="106"/>
    </location>
</feature>
<keyword evidence="2" id="KW-1185">Reference proteome</keyword>
<organism evidence="2 3">
    <name type="scientific">Romanomermis culicivorax</name>
    <name type="common">Nematode worm</name>
    <dbReference type="NCBI Taxonomy" id="13658"/>
    <lineage>
        <taxon>Eukaryota</taxon>
        <taxon>Metazoa</taxon>
        <taxon>Ecdysozoa</taxon>
        <taxon>Nematoda</taxon>
        <taxon>Enoplea</taxon>
        <taxon>Dorylaimia</taxon>
        <taxon>Mermithida</taxon>
        <taxon>Mermithoidea</taxon>
        <taxon>Mermithidae</taxon>
        <taxon>Romanomermis</taxon>
    </lineage>
</organism>
<proteinExistence type="predicted"/>
<dbReference type="WBParaSite" id="nRc.2.0.1.t28745-RA">
    <property type="protein sequence ID" value="nRc.2.0.1.t28745-RA"/>
    <property type="gene ID" value="nRc.2.0.1.g28745"/>
</dbReference>
<evidence type="ECO:0000313" key="3">
    <source>
        <dbReference type="WBParaSite" id="nRc.2.0.1.t28745-RA"/>
    </source>
</evidence>
<name>A0A915JR46_ROMCU</name>
<sequence length="106" mass="11881">MVPLLTSRPTDELGLRFMHRSLGNLCPENEIGVRQLKVSSRLETTQMPSMSPSKYDFRSTTITRLPSPEFSINFEFLVEDRPIVTNNGSEGGPETPARLEAVTVTR</sequence>
<accession>A0A915JR46</accession>
<dbReference type="AlphaFoldDB" id="A0A915JR46"/>
<evidence type="ECO:0000313" key="2">
    <source>
        <dbReference type="Proteomes" id="UP000887565"/>
    </source>
</evidence>
<dbReference type="Proteomes" id="UP000887565">
    <property type="component" value="Unplaced"/>
</dbReference>
<protein>
    <submittedName>
        <fullName evidence="3">Uncharacterized protein</fullName>
    </submittedName>
</protein>
<evidence type="ECO:0000256" key="1">
    <source>
        <dbReference type="SAM" id="MobiDB-lite"/>
    </source>
</evidence>
<reference evidence="3" key="1">
    <citation type="submission" date="2022-11" db="UniProtKB">
        <authorList>
            <consortium name="WormBaseParasite"/>
        </authorList>
    </citation>
    <scope>IDENTIFICATION</scope>
</reference>